<dbReference type="Proteomes" id="UP001379533">
    <property type="component" value="Chromosome"/>
</dbReference>
<dbReference type="EMBL" id="CP089982">
    <property type="protein sequence ID" value="WXA94744.1"/>
    <property type="molecule type" value="Genomic_DNA"/>
</dbReference>
<reference evidence="1 2" key="1">
    <citation type="submission" date="2021-12" db="EMBL/GenBank/DDBJ databases">
        <title>Discovery of the Pendulisporaceae a myxobacterial family with distinct sporulation behavior and unique specialized metabolism.</title>
        <authorList>
            <person name="Garcia R."/>
            <person name="Popoff A."/>
            <person name="Bader C.D."/>
            <person name="Loehr J."/>
            <person name="Walesch S."/>
            <person name="Walt C."/>
            <person name="Boldt J."/>
            <person name="Bunk B."/>
            <person name="Haeckl F.J.F.P.J."/>
            <person name="Gunesch A.P."/>
            <person name="Birkelbach J."/>
            <person name="Nuebel U."/>
            <person name="Pietschmann T."/>
            <person name="Bach T."/>
            <person name="Mueller R."/>
        </authorList>
    </citation>
    <scope>NUCLEOTIDE SEQUENCE [LARGE SCALE GENOMIC DNA]</scope>
    <source>
        <strain evidence="1 2">MSr12523</strain>
    </source>
</reference>
<dbReference type="PROSITE" id="PS51257">
    <property type="entry name" value="PROKAR_LIPOPROTEIN"/>
    <property type="match status" value="1"/>
</dbReference>
<organism evidence="1 2">
    <name type="scientific">Pendulispora brunnea</name>
    <dbReference type="NCBI Taxonomy" id="2905690"/>
    <lineage>
        <taxon>Bacteria</taxon>
        <taxon>Pseudomonadati</taxon>
        <taxon>Myxococcota</taxon>
        <taxon>Myxococcia</taxon>
        <taxon>Myxococcales</taxon>
        <taxon>Sorangiineae</taxon>
        <taxon>Pendulisporaceae</taxon>
        <taxon>Pendulispora</taxon>
    </lineage>
</organism>
<keyword evidence="2" id="KW-1185">Reference proteome</keyword>
<evidence type="ECO:0000313" key="2">
    <source>
        <dbReference type="Proteomes" id="UP001379533"/>
    </source>
</evidence>
<proteinExistence type="predicted"/>
<name>A0ABZ2K9K1_9BACT</name>
<evidence type="ECO:0000313" key="1">
    <source>
        <dbReference type="EMBL" id="WXA94744.1"/>
    </source>
</evidence>
<sequence>MKNSNITKWVSALSILAIGAGCGGGDEGAHNPPADAGIDAPLDAVAVTPDAGDGGSCGTTTELMANGGFEEGNATWTTSGRVITNMGQDGYPARAGTFKAYFGGFGYGNTGTLSQKAALPAEACKATLSYWVRVLSDEPDSAGEADTLTVQLRDANGAVLETLSKLSNRTLSGSYIQKTVDLTPYKGKTVEVRFVGIEDRQTPTSFFVDDVSLSYTH</sequence>
<dbReference type="Gene3D" id="2.60.120.260">
    <property type="entry name" value="Galactose-binding domain-like"/>
    <property type="match status" value="1"/>
</dbReference>
<dbReference type="RefSeq" id="WP_394845355.1">
    <property type="nucleotide sequence ID" value="NZ_CP089982.1"/>
</dbReference>
<evidence type="ECO:0008006" key="3">
    <source>
        <dbReference type="Google" id="ProtNLM"/>
    </source>
</evidence>
<accession>A0ABZ2K9K1</accession>
<protein>
    <recommendedName>
        <fullName evidence="3">CBM-cenC domain-containing protein</fullName>
    </recommendedName>
</protein>
<gene>
    <name evidence="1" type="ORF">LZC95_51035</name>
</gene>